<reference evidence="2" key="1">
    <citation type="submission" date="2023-02" db="EMBL/GenBank/DDBJ databases">
        <title>Georgenia sp.10Sc9-8, isolated from a soil sample collected from the Taklamakan desert.</title>
        <authorList>
            <person name="Liu S."/>
        </authorList>
    </citation>
    <scope>NUCLEOTIDE SEQUENCE</scope>
    <source>
        <strain evidence="2">10Sc9-8</strain>
    </source>
</reference>
<comment type="caution">
    <text evidence="2">The sequence shown here is derived from an EMBL/GenBank/DDBJ whole genome shotgun (WGS) entry which is preliminary data.</text>
</comment>
<protein>
    <submittedName>
        <fullName evidence="2">Uncharacterized protein</fullName>
    </submittedName>
</protein>
<proteinExistence type="predicted"/>
<keyword evidence="3" id="KW-1185">Reference proteome</keyword>
<evidence type="ECO:0000256" key="1">
    <source>
        <dbReference type="SAM" id="Phobius"/>
    </source>
</evidence>
<dbReference type="Proteomes" id="UP001165561">
    <property type="component" value="Unassembled WGS sequence"/>
</dbReference>
<dbReference type="EMBL" id="JARACI010001200">
    <property type="protein sequence ID" value="MDD9208209.1"/>
    <property type="molecule type" value="Genomic_DNA"/>
</dbReference>
<organism evidence="2 3">
    <name type="scientific">Georgenia halotolerans</name>
    <dbReference type="NCBI Taxonomy" id="3028317"/>
    <lineage>
        <taxon>Bacteria</taxon>
        <taxon>Bacillati</taxon>
        <taxon>Actinomycetota</taxon>
        <taxon>Actinomycetes</taxon>
        <taxon>Micrococcales</taxon>
        <taxon>Bogoriellaceae</taxon>
        <taxon>Georgenia</taxon>
    </lineage>
</organism>
<feature type="transmembrane region" description="Helical" evidence="1">
    <location>
        <begin position="101"/>
        <end position="123"/>
    </location>
</feature>
<accession>A0ABT5U3Z9</accession>
<keyword evidence="1" id="KW-0472">Membrane</keyword>
<keyword evidence="1" id="KW-1133">Transmembrane helix</keyword>
<evidence type="ECO:0000313" key="3">
    <source>
        <dbReference type="Proteomes" id="UP001165561"/>
    </source>
</evidence>
<name>A0ABT5U3Z9_9MICO</name>
<keyword evidence="1" id="KW-0812">Transmembrane</keyword>
<feature type="transmembrane region" description="Helical" evidence="1">
    <location>
        <begin position="6"/>
        <end position="27"/>
    </location>
</feature>
<evidence type="ECO:0000313" key="2">
    <source>
        <dbReference type="EMBL" id="MDD9208209.1"/>
    </source>
</evidence>
<gene>
    <name evidence="2" type="ORF">PU560_17330</name>
</gene>
<sequence length="127" mass="13366">METTEVLIATGVVVLALLVSVFPGRLLTGWVLRRIDRGAVDNGVLRGGAWIGMLERVAITGTMVAGLPEGVAVVLAVKGLGRYPELREAHPDRRSPAAERFIIGTLTSYVWAGLCGGVCLAVLQGLS</sequence>